<evidence type="ECO:0000259" key="3">
    <source>
        <dbReference type="PROSITE" id="PS50191"/>
    </source>
</evidence>
<feature type="region of interest" description="Disordered" evidence="2">
    <location>
        <begin position="84"/>
        <end position="117"/>
    </location>
</feature>
<dbReference type="InterPro" id="IPR000198">
    <property type="entry name" value="RhoGAP_dom"/>
</dbReference>
<dbReference type="Pfam" id="PF00620">
    <property type="entry name" value="RhoGAP"/>
    <property type="match status" value="1"/>
</dbReference>
<dbReference type="GO" id="GO:2001136">
    <property type="term" value="P:negative regulation of endocytic recycling"/>
    <property type="evidence" value="ECO:0007669"/>
    <property type="project" value="TreeGrafter"/>
</dbReference>
<protein>
    <submittedName>
        <fullName evidence="5">Uncharacterized protein</fullName>
    </submittedName>
</protein>
<dbReference type="GO" id="GO:0007264">
    <property type="term" value="P:small GTPase-mediated signal transduction"/>
    <property type="evidence" value="ECO:0007669"/>
    <property type="project" value="TreeGrafter"/>
</dbReference>
<dbReference type="Gene3D" id="1.10.555.10">
    <property type="entry name" value="Rho GTPase activation protein"/>
    <property type="match status" value="1"/>
</dbReference>
<comment type="caution">
    <text evidence="5">The sequence shown here is derived from an EMBL/GenBank/DDBJ whole genome shotgun (WGS) entry which is preliminary data.</text>
</comment>
<feature type="compositionally biased region" description="Polar residues" evidence="2">
    <location>
        <begin position="1"/>
        <end position="10"/>
    </location>
</feature>
<feature type="domain" description="Rho-GAP" evidence="4">
    <location>
        <begin position="748"/>
        <end position="936"/>
    </location>
</feature>
<evidence type="ECO:0000256" key="1">
    <source>
        <dbReference type="SAM" id="Coils"/>
    </source>
</evidence>
<evidence type="ECO:0000313" key="6">
    <source>
        <dbReference type="Proteomes" id="UP000663828"/>
    </source>
</evidence>
<organism evidence="5 6">
    <name type="scientific">Adineta ricciae</name>
    <name type="common">Rotifer</name>
    <dbReference type="NCBI Taxonomy" id="249248"/>
    <lineage>
        <taxon>Eukaryota</taxon>
        <taxon>Metazoa</taxon>
        <taxon>Spiralia</taxon>
        <taxon>Gnathifera</taxon>
        <taxon>Rotifera</taxon>
        <taxon>Eurotatoria</taxon>
        <taxon>Bdelloidea</taxon>
        <taxon>Adinetida</taxon>
        <taxon>Adinetidae</taxon>
        <taxon>Adineta</taxon>
    </lineage>
</organism>
<dbReference type="GO" id="GO:0005096">
    <property type="term" value="F:GTPase activator activity"/>
    <property type="evidence" value="ECO:0007669"/>
    <property type="project" value="TreeGrafter"/>
</dbReference>
<name>A0A813VY40_ADIRI</name>
<dbReference type="SMART" id="SM00516">
    <property type="entry name" value="SEC14"/>
    <property type="match status" value="1"/>
</dbReference>
<dbReference type="InterPro" id="IPR036865">
    <property type="entry name" value="CRAL-TRIO_dom_sf"/>
</dbReference>
<dbReference type="InterPro" id="IPR001251">
    <property type="entry name" value="CRAL-TRIO_dom"/>
</dbReference>
<dbReference type="GO" id="GO:0005737">
    <property type="term" value="C:cytoplasm"/>
    <property type="evidence" value="ECO:0007669"/>
    <property type="project" value="TreeGrafter"/>
</dbReference>
<feature type="region of interest" description="Disordered" evidence="2">
    <location>
        <begin position="253"/>
        <end position="282"/>
    </location>
</feature>
<evidence type="ECO:0000313" key="5">
    <source>
        <dbReference type="EMBL" id="CAF0848070.1"/>
    </source>
</evidence>
<dbReference type="Gene3D" id="3.40.525.10">
    <property type="entry name" value="CRAL-TRIO lipid binding domain"/>
    <property type="match status" value="1"/>
</dbReference>
<feature type="compositionally biased region" description="Polar residues" evidence="2">
    <location>
        <begin position="255"/>
        <end position="264"/>
    </location>
</feature>
<feature type="compositionally biased region" description="Low complexity" evidence="2">
    <location>
        <begin position="265"/>
        <end position="277"/>
    </location>
</feature>
<keyword evidence="1" id="KW-0175">Coiled coil</keyword>
<dbReference type="PROSITE" id="PS50238">
    <property type="entry name" value="RHOGAP"/>
    <property type="match status" value="1"/>
</dbReference>
<evidence type="ECO:0000259" key="4">
    <source>
        <dbReference type="PROSITE" id="PS50238"/>
    </source>
</evidence>
<dbReference type="InterPro" id="IPR008936">
    <property type="entry name" value="Rho_GTPase_activation_prot"/>
</dbReference>
<feature type="region of interest" description="Disordered" evidence="2">
    <location>
        <begin position="1"/>
        <end position="26"/>
    </location>
</feature>
<sequence>MSRSLSNRSPTRMRVELNNHSPTSHHRKTMPIIFKNHRSTQRQLSAILNQADFEICSITTFIHFYVCSQAPNETEMLEFIRNGNQENGTATNNSSDSVTVDETITDRQKQPQSTYNTSPRIAHKNRFISNIKHCLASHRNEATKKDGNNEEKNRGFLLIDKVDADLVLIPGDHNDQQHTRHAEPCVHEHVGEDTLDMNQIHLISTTPVTPSLPPPQQSLVNSSCLLPIIPHPHSEGDVQATQAGVECATPAYDESNMQDTQVSATDSTTSTNSSNNDPQYAHIDRTTLNDTDYVIEQKRDLERITVYEIALNNDRRDYQQDLPQNENDEIEFDLRYKDALQLNSELKKELKRLEEEKDRIYASWKCEVCTYINEPYIKTRKYVCEMCEGPSPLKKHIMASASDLPSNDSSNYKLVDSANTLANNAADLDPSKEIPMNLLPADKHPYWNNVPSGRTNIEDPPQLEYDDHHIDLIADQEVDEYELEYDAAEIRQHLGYDDHQHDLGFSGDEDIGSDAYENDISSNLNKNRGAIKGNITSDGIIDDDFESELGGNEPADLQDADDADYQLMTKIAEYGIVECCGDDKFGRKTIVCSACRLPHGDVIKNSEFKTVQKFYDCLLKYVLRTFDQYVDMDYVIIYFHHGLRSYNRPSYGWLMKAYVKIDRKYKKNLKAFYIVHPTKWIKVLWPFLRSMISAKFSQKVTYINRLHELEEFVHSENIRIPVEVKNFEPGIPTEIARKQIRPTTKFHVSLQHVLDNEPGETVPLVLRQTTEYIKNNGLNEPGIFRRAALVSLIKQVQEKYNEGQPVLFEQYGDVHLAACVLKTFLRDLSEPLLTYGLYPEILGLSALKRHDQIDVIRDLLNVKLPTQNYIVLKYLIEFLNLVANYSDTNLMTTSNLSIVFGPNLAWSEGDQMNTLANYSLINTFTEILIARYTELFLK</sequence>
<accession>A0A813VY40</accession>
<dbReference type="SUPFAM" id="SSF52087">
    <property type="entry name" value="CRAL/TRIO domain"/>
    <property type="match status" value="1"/>
</dbReference>
<dbReference type="EMBL" id="CAJNOR010000228">
    <property type="protein sequence ID" value="CAF0848070.1"/>
    <property type="molecule type" value="Genomic_DNA"/>
</dbReference>
<proteinExistence type="predicted"/>
<reference evidence="5" key="1">
    <citation type="submission" date="2021-02" db="EMBL/GenBank/DDBJ databases">
        <authorList>
            <person name="Nowell W R."/>
        </authorList>
    </citation>
    <scope>NUCLEOTIDE SEQUENCE</scope>
</reference>
<feature type="compositionally biased region" description="Polar residues" evidence="2">
    <location>
        <begin position="84"/>
        <end position="102"/>
    </location>
</feature>
<dbReference type="Pfam" id="PF13716">
    <property type="entry name" value="CRAL_TRIO_2"/>
    <property type="match status" value="1"/>
</dbReference>
<dbReference type="AlphaFoldDB" id="A0A813VY40"/>
<dbReference type="PANTHER" id="PTHR45808">
    <property type="entry name" value="RHO GTPASE-ACTIVATING PROTEIN 68F"/>
    <property type="match status" value="1"/>
</dbReference>
<dbReference type="SMART" id="SM00324">
    <property type="entry name" value="RhoGAP"/>
    <property type="match status" value="1"/>
</dbReference>
<keyword evidence="6" id="KW-1185">Reference proteome</keyword>
<feature type="domain" description="CRAL-TRIO" evidence="3">
    <location>
        <begin position="561"/>
        <end position="732"/>
    </location>
</feature>
<evidence type="ECO:0000256" key="2">
    <source>
        <dbReference type="SAM" id="MobiDB-lite"/>
    </source>
</evidence>
<dbReference type="Gene3D" id="2.30.30.380">
    <property type="entry name" value="Zn-finger domain of Sec23/24"/>
    <property type="match status" value="1"/>
</dbReference>
<dbReference type="SUPFAM" id="SSF48350">
    <property type="entry name" value="GTPase activation domain, GAP"/>
    <property type="match status" value="1"/>
</dbReference>
<dbReference type="CDD" id="cd00170">
    <property type="entry name" value="SEC14"/>
    <property type="match status" value="1"/>
</dbReference>
<dbReference type="Proteomes" id="UP000663828">
    <property type="component" value="Unassembled WGS sequence"/>
</dbReference>
<dbReference type="PROSITE" id="PS50191">
    <property type="entry name" value="CRAL_TRIO"/>
    <property type="match status" value="1"/>
</dbReference>
<gene>
    <name evidence="5" type="ORF">XAT740_LOCUS5332</name>
</gene>
<feature type="coiled-coil region" evidence="1">
    <location>
        <begin position="336"/>
        <end position="363"/>
    </location>
</feature>
<dbReference type="PANTHER" id="PTHR45808:SF2">
    <property type="entry name" value="RHO GTPASE-ACTIVATING PROTEIN 68F"/>
    <property type="match status" value="1"/>
</dbReference>